<dbReference type="MGI" id="MGI:3781362">
    <property type="gene designation" value="Pramel56"/>
</dbReference>
<keyword evidence="4" id="KW-1185">Reference proteome</keyword>
<dbReference type="Proteomes" id="UP000000589">
    <property type="component" value="Chromosome 5"/>
</dbReference>
<dbReference type="Ensembl" id="ENSMUST00000202911.4">
    <property type="protein sequence ID" value="ENSMUSP00000144236.2"/>
    <property type="gene ID" value="ENSMUSG00000095954.6"/>
</dbReference>
<dbReference type="SMR" id="A0A0J9YUL4"/>
<evidence type="ECO:0000256" key="2">
    <source>
        <dbReference type="ARBA" id="ARBA00022737"/>
    </source>
</evidence>
<dbReference type="Bgee" id="ENSMUSG00000095954">
    <property type="expression patterns" value="Expressed in blastoderm cell in morula and 8 other cell types or tissues"/>
</dbReference>
<protein>
    <submittedName>
        <fullName evidence="3">PRAME like 56</fullName>
    </submittedName>
</protein>
<keyword evidence="1" id="KW-0433">Leucine-rich repeat</keyword>
<gene>
    <name evidence="3" type="primary">Pramel56</name>
</gene>
<dbReference type="PANTHER" id="PTHR14224">
    <property type="entry name" value="SIMILAR TO PREFERENTIALLY EXPRESSED ANTIGEN IN MELANOMA-LIKE 3"/>
    <property type="match status" value="1"/>
</dbReference>
<keyword evidence="2" id="KW-0677">Repeat</keyword>
<evidence type="ECO:0000256" key="1">
    <source>
        <dbReference type="ARBA" id="ARBA00022614"/>
    </source>
</evidence>
<reference evidence="3 4" key="2">
    <citation type="journal article" date="2011" name="PLoS Biol.">
        <title>Modernizing reference genome assemblies.</title>
        <authorList>
            <person name="Church D.M."/>
            <person name="Schneider V.A."/>
            <person name="Graves T."/>
            <person name="Auger K."/>
            <person name="Cunningham F."/>
            <person name="Bouk N."/>
            <person name="Chen H.C."/>
            <person name="Agarwala R."/>
            <person name="McLaren W.M."/>
            <person name="Ritchie G.R."/>
            <person name="Albracht D."/>
            <person name="Kremitzki M."/>
            <person name="Rock S."/>
            <person name="Kotkiewicz H."/>
            <person name="Kremitzki C."/>
            <person name="Wollam A."/>
            <person name="Trani L."/>
            <person name="Fulton L."/>
            <person name="Fulton R."/>
            <person name="Matthews L."/>
            <person name="Whitehead S."/>
            <person name="Chow W."/>
            <person name="Torrance J."/>
            <person name="Dunn M."/>
            <person name="Harden G."/>
            <person name="Threadgold G."/>
            <person name="Wood J."/>
            <person name="Collins J."/>
            <person name="Heath P."/>
            <person name="Griffiths G."/>
            <person name="Pelan S."/>
            <person name="Grafham D."/>
            <person name="Eichler E.E."/>
            <person name="Weinstock G."/>
            <person name="Mardis E.R."/>
            <person name="Wilson R.K."/>
            <person name="Howe K."/>
            <person name="Flicek P."/>
            <person name="Hubbard T."/>
        </authorList>
    </citation>
    <scope>NUCLEOTIDE SEQUENCE [LARGE SCALE GENOMIC DNA]</scope>
    <source>
        <strain evidence="3 4">C57BL/6J</strain>
    </source>
</reference>
<reference evidence="3" key="3">
    <citation type="submission" date="2025-08" db="UniProtKB">
        <authorList>
            <consortium name="Ensembl"/>
        </authorList>
    </citation>
    <scope>IDENTIFICATION</scope>
    <source>
        <strain evidence="3">C57BL/6J</strain>
    </source>
</reference>
<reference evidence="3 4" key="1">
    <citation type="journal article" date="2009" name="PLoS Biol.">
        <title>Lineage-specific biology revealed by a finished genome assembly of the mouse.</title>
        <authorList>
            <consortium name="Mouse Genome Sequencing Consortium"/>
            <person name="Church D.M."/>
            <person name="Goodstadt L."/>
            <person name="Hillier L.W."/>
            <person name="Zody M.C."/>
            <person name="Goldstein S."/>
            <person name="She X."/>
            <person name="Bult C.J."/>
            <person name="Agarwala R."/>
            <person name="Cherry J.L."/>
            <person name="DiCuccio M."/>
            <person name="Hlavina W."/>
            <person name="Kapustin Y."/>
            <person name="Meric P."/>
            <person name="Maglott D."/>
            <person name="Birtle Z."/>
            <person name="Marques A.C."/>
            <person name="Graves T."/>
            <person name="Zhou S."/>
            <person name="Teague B."/>
            <person name="Potamousis K."/>
            <person name="Churas C."/>
            <person name="Place M."/>
            <person name="Herschleb J."/>
            <person name="Runnheim R."/>
            <person name="Forrest D."/>
            <person name="Amos-Landgraf J."/>
            <person name="Schwartz D.C."/>
            <person name="Cheng Z."/>
            <person name="Lindblad-Toh K."/>
            <person name="Eichler E.E."/>
            <person name="Ponting C.P."/>
        </authorList>
    </citation>
    <scope>NUCLEOTIDE SEQUENCE [LARGE SCALE GENOMIC DNA]</scope>
    <source>
        <strain evidence="3 4">C57BL/6J</strain>
    </source>
</reference>
<dbReference type="GeneTree" id="ENSGT01030000234531"/>
<proteinExistence type="predicted"/>
<dbReference type="VEuPathDB" id="HostDB:ENSMUSG00000095954"/>
<organism evidence="3 4">
    <name type="scientific">Mus musculus</name>
    <name type="common">Mouse</name>
    <dbReference type="NCBI Taxonomy" id="10090"/>
    <lineage>
        <taxon>Eukaryota</taxon>
        <taxon>Metazoa</taxon>
        <taxon>Chordata</taxon>
        <taxon>Craniata</taxon>
        <taxon>Vertebrata</taxon>
        <taxon>Euteleostomi</taxon>
        <taxon>Mammalia</taxon>
        <taxon>Eutheria</taxon>
        <taxon>Euarchontoglires</taxon>
        <taxon>Glires</taxon>
        <taxon>Rodentia</taxon>
        <taxon>Myomorpha</taxon>
        <taxon>Muroidea</taxon>
        <taxon>Muridae</taxon>
        <taxon>Murinae</taxon>
        <taxon>Mus</taxon>
        <taxon>Mus</taxon>
    </lineage>
</organism>
<dbReference type="PANTHER" id="PTHR14224:SF77">
    <property type="entry name" value="D5ERTD577E PROTEIN-RELATED"/>
    <property type="match status" value="1"/>
</dbReference>
<dbReference type="AlphaFoldDB" id="A0A0J9YUL4"/>
<evidence type="ECO:0000313" key="3">
    <source>
        <dbReference type="Ensembl" id="ENSMUSP00000144236.2"/>
    </source>
</evidence>
<accession>A0A0J9YUL4</accession>
<evidence type="ECO:0000313" key="4">
    <source>
        <dbReference type="Proteomes" id="UP000000589"/>
    </source>
</evidence>
<reference evidence="3" key="4">
    <citation type="submission" date="2025-09" db="UniProtKB">
        <authorList>
            <consortium name="Ensembl"/>
        </authorList>
    </citation>
    <scope>IDENTIFICATION</scope>
    <source>
        <strain evidence="3">C57BL/6J</strain>
    </source>
</reference>
<dbReference type="eggNOG" id="ENOG502QWSJ">
    <property type="taxonomic scope" value="Eukaryota"/>
</dbReference>
<sequence length="189" mass="21436">MSGQTPPTLQKRARQTQLRDEALAISPLENVPAVYIPWLFQEAFAGRHNSLIKTMVAAWPFQYLPVGSLINMHNLETLQALLDGVDRRLTRKFPPGIGVGSATHGLLFARAEGGGNLCYFYLPIPKSHQELQLKEEVYITVLWKHLSKGEEERLAFLINGFLKEQSLLVGKAEESKEEKMWNKITLRPR</sequence>
<dbReference type="InterPro" id="IPR050694">
    <property type="entry name" value="LRRC14/PRAME"/>
</dbReference>
<name>A0A0J9YUL4_MOUSE</name>